<dbReference type="AlphaFoldDB" id="A0A422P3H8"/>
<dbReference type="GO" id="GO:0016020">
    <property type="term" value="C:membrane"/>
    <property type="evidence" value="ECO:0007669"/>
    <property type="project" value="UniProtKB-SubCell"/>
</dbReference>
<dbReference type="Pfam" id="PF04178">
    <property type="entry name" value="Got1"/>
    <property type="match status" value="1"/>
</dbReference>
<feature type="transmembrane region" description="Helical" evidence="8">
    <location>
        <begin position="136"/>
        <end position="157"/>
    </location>
</feature>
<feature type="transmembrane region" description="Helical" evidence="8">
    <location>
        <begin position="112"/>
        <end position="130"/>
    </location>
</feature>
<evidence type="ECO:0000256" key="2">
    <source>
        <dbReference type="ARBA" id="ARBA00022448"/>
    </source>
</evidence>
<keyword evidence="6 8" id="KW-0472">Membrane</keyword>
<organism evidence="9 10">
    <name type="scientific">Trypanosoma conorhini</name>
    <dbReference type="NCBI Taxonomy" id="83891"/>
    <lineage>
        <taxon>Eukaryota</taxon>
        <taxon>Discoba</taxon>
        <taxon>Euglenozoa</taxon>
        <taxon>Kinetoplastea</taxon>
        <taxon>Metakinetoplastina</taxon>
        <taxon>Trypanosomatida</taxon>
        <taxon>Trypanosomatidae</taxon>
        <taxon>Trypanosoma</taxon>
    </lineage>
</organism>
<dbReference type="OrthoDB" id="73614at2759"/>
<keyword evidence="10" id="KW-1185">Reference proteome</keyword>
<sequence>MTSQLNVGSLLDAGRSVPLIGGQNVIQELRGEEEENENLCPSLSFEQRLIGFGVCLGLGFLFSIFAWISIFSLDFNTFAVINTVANLTSIGSTLFLCGPLTQLKRMFDPTRLLATVVYLSSMVLTFIVALVLRIPWLTIITVLVQYVAMLWYCLSYIPFARTAVLRLVGLE</sequence>
<evidence type="ECO:0000313" key="10">
    <source>
        <dbReference type="Proteomes" id="UP000284403"/>
    </source>
</evidence>
<dbReference type="GO" id="GO:0016192">
    <property type="term" value="P:vesicle-mediated transport"/>
    <property type="evidence" value="ECO:0007669"/>
    <property type="project" value="InterPro"/>
</dbReference>
<dbReference type="InterPro" id="IPR007305">
    <property type="entry name" value="Vesicle_transpt_Got1/SFT2"/>
</dbReference>
<dbReference type="Proteomes" id="UP000284403">
    <property type="component" value="Unassembled WGS sequence"/>
</dbReference>
<dbReference type="EMBL" id="MKKU01000443">
    <property type="protein sequence ID" value="RNF12224.1"/>
    <property type="molecule type" value="Genomic_DNA"/>
</dbReference>
<evidence type="ECO:0000313" key="9">
    <source>
        <dbReference type="EMBL" id="RNF12224.1"/>
    </source>
</evidence>
<keyword evidence="5 8" id="KW-1133">Transmembrane helix</keyword>
<reference evidence="9 10" key="1">
    <citation type="journal article" date="2018" name="BMC Genomics">
        <title>Genomic comparison of Trypanosoma conorhini and Trypanosoma rangeli to Trypanosoma cruzi strains of high and low virulence.</title>
        <authorList>
            <person name="Bradwell K.R."/>
            <person name="Koparde V.N."/>
            <person name="Matveyev A.V."/>
            <person name="Serrano M.G."/>
            <person name="Alves J.M."/>
            <person name="Parikh H."/>
            <person name="Huang B."/>
            <person name="Lee V."/>
            <person name="Espinosa-Alvarez O."/>
            <person name="Ortiz P.A."/>
            <person name="Costa-Martins A.G."/>
            <person name="Teixeira M.M."/>
            <person name="Buck G.A."/>
        </authorList>
    </citation>
    <scope>NUCLEOTIDE SEQUENCE [LARGE SCALE GENOMIC DNA]</scope>
    <source>
        <strain evidence="9 10">025E</strain>
    </source>
</reference>
<evidence type="ECO:0000256" key="7">
    <source>
        <dbReference type="ARBA" id="ARBA00025800"/>
    </source>
</evidence>
<comment type="subcellular location">
    <subcellularLocation>
        <location evidence="1 8">Membrane</location>
        <topology evidence="1 8">Multi-pass membrane protein</topology>
    </subcellularLocation>
</comment>
<evidence type="ECO:0000256" key="1">
    <source>
        <dbReference type="ARBA" id="ARBA00004141"/>
    </source>
</evidence>
<comment type="function">
    <text evidence="8">May be involved in fusion of retrograde transport vesicles derived from an endocytic compartment with the Golgi complex.</text>
</comment>
<protein>
    <recommendedName>
        <fullName evidence="8">Vesicle transport protein</fullName>
    </recommendedName>
</protein>
<name>A0A422P3H8_9TRYP</name>
<evidence type="ECO:0000256" key="4">
    <source>
        <dbReference type="ARBA" id="ARBA00022927"/>
    </source>
</evidence>
<dbReference type="GO" id="GO:0005737">
    <property type="term" value="C:cytoplasm"/>
    <property type="evidence" value="ECO:0007669"/>
    <property type="project" value="UniProtKB-ARBA"/>
</dbReference>
<feature type="transmembrane region" description="Helical" evidence="8">
    <location>
        <begin position="49"/>
        <end position="73"/>
    </location>
</feature>
<keyword evidence="4 8" id="KW-0653">Protein transport</keyword>
<evidence type="ECO:0000256" key="6">
    <source>
        <dbReference type="ARBA" id="ARBA00023136"/>
    </source>
</evidence>
<keyword evidence="3 8" id="KW-0812">Transmembrane</keyword>
<feature type="transmembrane region" description="Helical" evidence="8">
    <location>
        <begin position="79"/>
        <end position="100"/>
    </location>
</feature>
<comment type="caution">
    <text evidence="9">The sequence shown here is derived from an EMBL/GenBank/DDBJ whole genome shotgun (WGS) entry which is preliminary data.</text>
</comment>
<dbReference type="InterPro" id="IPR011691">
    <property type="entry name" value="Vesicle_transpt_SFT2"/>
</dbReference>
<gene>
    <name evidence="9" type="ORF">Tco025E_06493</name>
</gene>
<comment type="similarity">
    <text evidence="7 8">Belongs to the SFT2 family.</text>
</comment>
<dbReference type="GO" id="GO:0015031">
    <property type="term" value="P:protein transport"/>
    <property type="evidence" value="ECO:0007669"/>
    <property type="project" value="UniProtKB-KW"/>
</dbReference>
<dbReference type="PANTHER" id="PTHR23137">
    <property type="entry name" value="VESICLE TRANSPORT PROTEIN-RELATED"/>
    <property type="match status" value="1"/>
</dbReference>
<accession>A0A422P3H8</accession>
<keyword evidence="2 8" id="KW-0813">Transport</keyword>
<dbReference type="PANTHER" id="PTHR23137:SF6">
    <property type="entry name" value="VESICLE TRANSPORT PROTEIN"/>
    <property type="match status" value="1"/>
</dbReference>
<proteinExistence type="inferred from homology"/>
<dbReference type="GeneID" id="40320104"/>
<evidence type="ECO:0000256" key="8">
    <source>
        <dbReference type="RuleBase" id="RU363111"/>
    </source>
</evidence>
<dbReference type="GO" id="GO:0012505">
    <property type="term" value="C:endomembrane system"/>
    <property type="evidence" value="ECO:0007669"/>
    <property type="project" value="UniProtKB-ARBA"/>
</dbReference>
<evidence type="ECO:0000256" key="5">
    <source>
        <dbReference type="ARBA" id="ARBA00022989"/>
    </source>
</evidence>
<dbReference type="RefSeq" id="XP_029226518.1">
    <property type="nucleotide sequence ID" value="XM_029373370.1"/>
</dbReference>
<evidence type="ECO:0000256" key="3">
    <source>
        <dbReference type="ARBA" id="ARBA00022692"/>
    </source>
</evidence>